<dbReference type="Pfam" id="PF26259">
    <property type="entry name" value="DUF8063"/>
    <property type="match status" value="1"/>
</dbReference>
<dbReference type="Proteomes" id="UP000273828">
    <property type="component" value="Unassembled WGS sequence"/>
</dbReference>
<gene>
    <name evidence="2" type="ORF">EA462_15420</name>
</gene>
<keyword evidence="1" id="KW-1133">Transmembrane helix</keyword>
<keyword evidence="1" id="KW-0812">Transmembrane</keyword>
<accession>A0A3N6MSC6</accession>
<evidence type="ECO:0000256" key="1">
    <source>
        <dbReference type="SAM" id="Phobius"/>
    </source>
</evidence>
<dbReference type="AlphaFoldDB" id="A0A3N6MSC6"/>
<organism evidence="2 3">
    <name type="scientific">Natrarchaeobius halalkaliphilus</name>
    <dbReference type="NCBI Taxonomy" id="1679091"/>
    <lineage>
        <taxon>Archaea</taxon>
        <taxon>Methanobacteriati</taxon>
        <taxon>Methanobacteriota</taxon>
        <taxon>Stenosarchaea group</taxon>
        <taxon>Halobacteria</taxon>
        <taxon>Halobacteriales</taxon>
        <taxon>Natrialbaceae</taxon>
        <taxon>Natrarchaeobius</taxon>
    </lineage>
</organism>
<keyword evidence="1" id="KW-0472">Membrane</keyword>
<reference evidence="2 3" key="1">
    <citation type="submission" date="2018-10" db="EMBL/GenBank/DDBJ databases">
        <title>Natrarchaeobius chitinivorans gen. nov., sp. nov., and Natrarchaeobius haloalkaliphilus sp. nov., alkaliphilic, chitin-utilizing haloarchaea from hypersaline alkaline lakes.</title>
        <authorList>
            <person name="Sorokin D.Y."/>
            <person name="Elcheninov A.G."/>
            <person name="Kostrikina N.A."/>
            <person name="Bale N.J."/>
            <person name="Sinninghe Damste J.S."/>
            <person name="Khijniak T.V."/>
            <person name="Kublanov I.V."/>
            <person name="Toshchakov S.V."/>
        </authorList>
    </citation>
    <scope>NUCLEOTIDE SEQUENCE [LARGE SCALE GENOMIC DNA]</scope>
    <source>
        <strain evidence="2 3">AArcht-Sl</strain>
    </source>
</reference>
<evidence type="ECO:0000313" key="3">
    <source>
        <dbReference type="Proteomes" id="UP000273828"/>
    </source>
</evidence>
<name>A0A3N6MSC6_9EURY</name>
<evidence type="ECO:0000313" key="2">
    <source>
        <dbReference type="EMBL" id="RQG87133.1"/>
    </source>
</evidence>
<dbReference type="InterPro" id="IPR058376">
    <property type="entry name" value="DUF8063"/>
</dbReference>
<protein>
    <submittedName>
        <fullName evidence="2">Uncharacterized protein</fullName>
    </submittedName>
</protein>
<feature type="transmembrane region" description="Helical" evidence="1">
    <location>
        <begin position="150"/>
        <end position="171"/>
    </location>
</feature>
<dbReference type="EMBL" id="REFY01000006">
    <property type="protein sequence ID" value="RQG87133.1"/>
    <property type="molecule type" value="Genomic_DNA"/>
</dbReference>
<comment type="caution">
    <text evidence="2">The sequence shown here is derived from an EMBL/GenBank/DDBJ whole genome shotgun (WGS) entry which is preliminary data.</text>
</comment>
<keyword evidence="3" id="KW-1185">Reference proteome</keyword>
<dbReference type="OrthoDB" id="269681at2157"/>
<sequence>MLVVLASVSAMGMGVVGAQENTIDGLENETIENDSAVALENQALIEFTEDTRIVGWEFRDGRVTVALETDRRTGVVVTDALAGIGADGAVQVPETRQFLERDDTTTVTMDVTEFRGGHSVGVSVDGATVRLSSEMDPDENPFEYFGGEQGLFFGMFMSVVMSGGAAGFVLWREETGVMKA</sequence>
<proteinExistence type="predicted"/>